<dbReference type="Proteomes" id="UP001165405">
    <property type="component" value="Unassembled WGS sequence"/>
</dbReference>
<dbReference type="Pfam" id="PF12802">
    <property type="entry name" value="MarR_2"/>
    <property type="match status" value="1"/>
</dbReference>
<comment type="caution">
    <text evidence="2">The sequence shown here is derived from an EMBL/GenBank/DDBJ whole genome shotgun (WGS) entry which is preliminary data.</text>
</comment>
<dbReference type="InterPro" id="IPR036390">
    <property type="entry name" value="WH_DNA-bd_sf"/>
</dbReference>
<dbReference type="Gene3D" id="1.10.10.10">
    <property type="entry name" value="Winged helix-like DNA-binding domain superfamily/Winged helix DNA-binding domain"/>
    <property type="match status" value="1"/>
</dbReference>
<dbReference type="EMBL" id="JAKGSG010000059">
    <property type="protein sequence ID" value="MCF4123384.1"/>
    <property type="molecule type" value="Genomic_DNA"/>
</dbReference>
<dbReference type="PANTHER" id="PTHR33164:SF99">
    <property type="entry name" value="MARR FAMILY REGULATORY PROTEIN"/>
    <property type="match status" value="1"/>
</dbReference>
<dbReference type="InterPro" id="IPR036388">
    <property type="entry name" value="WH-like_DNA-bd_sf"/>
</dbReference>
<dbReference type="GO" id="GO:0006950">
    <property type="term" value="P:response to stress"/>
    <property type="evidence" value="ECO:0007669"/>
    <property type="project" value="TreeGrafter"/>
</dbReference>
<organism evidence="2 3">
    <name type="scientific">Antribacter soli</name>
    <dbReference type="NCBI Taxonomy" id="2910976"/>
    <lineage>
        <taxon>Bacteria</taxon>
        <taxon>Bacillati</taxon>
        <taxon>Actinomycetota</taxon>
        <taxon>Actinomycetes</taxon>
        <taxon>Micrococcales</taxon>
        <taxon>Promicromonosporaceae</taxon>
        <taxon>Antribacter</taxon>
    </lineage>
</organism>
<protein>
    <submittedName>
        <fullName evidence="2">MarR family winged helix-turn-helix transcriptional regulator</fullName>
    </submittedName>
</protein>
<dbReference type="PROSITE" id="PS50995">
    <property type="entry name" value="HTH_MARR_2"/>
    <property type="match status" value="1"/>
</dbReference>
<gene>
    <name evidence="2" type="ORF">L1785_20670</name>
</gene>
<dbReference type="GO" id="GO:0003700">
    <property type="term" value="F:DNA-binding transcription factor activity"/>
    <property type="evidence" value="ECO:0007669"/>
    <property type="project" value="InterPro"/>
</dbReference>
<dbReference type="InterPro" id="IPR000835">
    <property type="entry name" value="HTH_MarR-typ"/>
</dbReference>
<dbReference type="PANTHER" id="PTHR33164">
    <property type="entry name" value="TRANSCRIPTIONAL REGULATOR, MARR FAMILY"/>
    <property type="match status" value="1"/>
</dbReference>
<keyword evidence="3" id="KW-1185">Reference proteome</keyword>
<sequence>MSNHEAPLTPQEEAVWRALAPLLARLPKALDNDLRTGARLNVAEYAVLMNLSEAPDRQLRMSELAGRVAMSASRISRIVDAFAEQGLVTKARVDDDARGNLARLTEAGLERLKEAYPTHLASVRRRVVDHFAGLDLRELAAAFESMCDSLRD</sequence>
<reference evidence="2" key="1">
    <citation type="submission" date="2022-01" db="EMBL/GenBank/DDBJ databases">
        <title>Antribacter sp. nov., isolated from Guizhou of China.</title>
        <authorList>
            <person name="Chengliang C."/>
            <person name="Ya Z."/>
        </authorList>
    </citation>
    <scope>NUCLEOTIDE SEQUENCE</scope>
    <source>
        <strain evidence="2">KLBMP 9083</strain>
    </source>
</reference>
<dbReference type="SUPFAM" id="SSF46785">
    <property type="entry name" value="Winged helix' DNA-binding domain"/>
    <property type="match status" value="1"/>
</dbReference>
<evidence type="ECO:0000313" key="3">
    <source>
        <dbReference type="Proteomes" id="UP001165405"/>
    </source>
</evidence>
<evidence type="ECO:0000259" key="1">
    <source>
        <dbReference type="PROSITE" id="PS50995"/>
    </source>
</evidence>
<dbReference type="SMART" id="SM00347">
    <property type="entry name" value="HTH_MARR"/>
    <property type="match status" value="1"/>
</dbReference>
<dbReference type="RefSeq" id="WP_236091196.1">
    <property type="nucleotide sequence ID" value="NZ_JAKGSG010000059.1"/>
</dbReference>
<feature type="domain" description="HTH marR-type" evidence="1">
    <location>
        <begin position="16"/>
        <end position="148"/>
    </location>
</feature>
<accession>A0AA41QJV0</accession>
<evidence type="ECO:0000313" key="2">
    <source>
        <dbReference type="EMBL" id="MCF4123384.1"/>
    </source>
</evidence>
<dbReference type="InterPro" id="IPR039422">
    <property type="entry name" value="MarR/SlyA-like"/>
</dbReference>
<dbReference type="AlphaFoldDB" id="A0AA41QJV0"/>
<proteinExistence type="predicted"/>
<name>A0AA41QJV0_9MICO</name>